<gene>
    <name evidence="1" type="ORF">C7450_101441</name>
</gene>
<dbReference type="EMBL" id="QJJK01000001">
    <property type="protein sequence ID" value="PXW64682.1"/>
    <property type="molecule type" value="Genomic_DNA"/>
</dbReference>
<proteinExistence type="predicted"/>
<sequence>MDTAMRAGAAHHDLTRSEEKQVVLASTLGTIFAWYDFFIYDSLAVFMSSVLFPPRFSSLLDAGNRSGIPSSSLRWYA</sequence>
<dbReference type="Proteomes" id="UP000248021">
    <property type="component" value="Unassembled WGS sequence"/>
</dbReference>
<protein>
    <recommendedName>
        <fullName evidence="3">Sugar transport protein</fullName>
    </recommendedName>
</protein>
<comment type="caution">
    <text evidence="1">The sequence shown here is derived from an EMBL/GenBank/DDBJ whole genome shotgun (WGS) entry which is preliminary data.</text>
</comment>
<keyword evidence="2" id="KW-1185">Reference proteome</keyword>
<evidence type="ECO:0000313" key="2">
    <source>
        <dbReference type="Proteomes" id="UP000248021"/>
    </source>
</evidence>
<dbReference type="RefSeq" id="WP_110372728.1">
    <property type="nucleotide sequence ID" value="NZ_CAKNFN010000001.1"/>
</dbReference>
<accession>A0A2V3UH43</accession>
<name>A0A2V3UH43_9HYPH</name>
<evidence type="ECO:0000313" key="1">
    <source>
        <dbReference type="EMBL" id="PXW64682.1"/>
    </source>
</evidence>
<reference evidence="1 2" key="1">
    <citation type="submission" date="2018-05" db="EMBL/GenBank/DDBJ databases">
        <title>Genomic Encyclopedia of Type Strains, Phase IV (KMG-IV): sequencing the most valuable type-strain genomes for metagenomic binning, comparative biology and taxonomic classification.</title>
        <authorList>
            <person name="Goeker M."/>
        </authorList>
    </citation>
    <scope>NUCLEOTIDE SEQUENCE [LARGE SCALE GENOMIC DNA]</scope>
    <source>
        <strain evidence="1 2">DSM 6462</strain>
    </source>
</reference>
<organism evidence="1 2">
    <name type="scientific">Chelatococcus asaccharovorans</name>
    <dbReference type="NCBI Taxonomy" id="28210"/>
    <lineage>
        <taxon>Bacteria</taxon>
        <taxon>Pseudomonadati</taxon>
        <taxon>Pseudomonadota</taxon>
        <taxon>Alphaproteobacteria</taxon>
        <taxon>Hyphomicrobiales</taxon>
        <taxon>Chelatococcaceae</taxon>
        <taxon>Chelatococcus</taxon>
    </lineage>
</organism>
<dbReference type="AlphaFoldDB" id="A0A2V3UH43"/>
<evidence type="ECO:0008006" key="3">
    <source>
        <dbReference type="Google" id="ProtNLM"/>
    </source>
</evidence>